<evidence type="ECO:0000256" key="2">
    <source>
        <dbReference type="ARBA" id="ARBA00022679"/>
    </source>
</evidence>
<keyword evidence="1 4" id="KW-0328">Glycosyltransferase</keyword>
<dbReference type="GO" id="GO:0047244">
    <property type="term" value="F:N-acetylglucosaminyldiphosphoundecaprenol N-acetyl-beta-D-mannosaminyltransferase activity"/>
    <property type="evidence" value="ECO:0007669"/>
    <property type="project" value="UniProtKB-EC"/>
</dbReference>
<dbReference type="Gene3D" id="3.30.750.24">
    <property type="entry name" value="STAS domain"/>
    <property type="match status" value="1"/>
</dbReference>
<gene>
    <name evidence="4" type="primary">tagA_2</name>
    <name evidence="4" type="ORF">GALL_180070</name>
</gene>
<evidence type="ECO:0000313" key="4">
    <source>
        <dbReference type="EMBL" id="OIQ99991.1"/>
    </source>
</evidence>
<dbReference type="CDD" id="cd07043">
    <property type="entry name" value="STAS_anti-anti-sigma_factors"/>
    <property type="match status" value="1"/>
</dbReference>
<dbReference type="EMBL" id="MLJW01000100">
    <property type="protein sequence ID" value="OIQ99991.1"/>
    <property type="molecule type" value="Genomic_DNA"/>
</dbReference>
<dbReference type="InterPro" id="IPR036513">
    <property type="entry name" value="STAS_dom_sf"/>
</dbReference>
<accession>A0A1J5S7D8</accession>
<evidence type="ECO:0000256" key="1">
    <source>
        <dbReference type="ARBA" id="ARBA00022676"/>
    </source>
</evidence>
<dbReference type="InterPro" id="IPR058548">
    <property type="entry name" value="MlaB-like_STAS"/>
</dbReference>
<keyword evidence="2 4" id="KW-0808">Transferase</keyword>
<sequence>MLPDFNRKVHCLMGLPFDAVNMAGAVQYIRNAASNRNPCFLSTPNLNFLIAAQSDIAFRNSVINSNLSIADGMPLVWISRLLGIPISERVAGSALFDMLRNDSAKPLSVFFFGGPDGAAEAACRKLNQEEGGLICAGFESPGFCSIEEMSNEAIIQRINASDADFLVVSLGAKKGQTWIEYNRMRIILPVISHLGAVVNFVAGTVKRAPAWMQNVGLEWLWRIKEDPALWRRYYWDGMALLKLMRSRVLPYAWFLFHHKPDDSQLLIAGLETMEDGGTYVIRIHGTWTQRNIEPLRDCFSKAVMTEKHIRLEMSEVTYVDSAFVGLVMLLYGYQTRHLRQLQLAFLPEHVRRIIKYCCAEFLCQ</sequence>
<dbReference type="CDD" id="cd06533">
    <property type="entry name" value="Glyco_transf_WecG_TagA"/>
    <property type="match status" value="1"/>
</dbReference>
<feature type="domain" description="STAS" evidence="3">
    <location>
        <begin position="268"/>
        <end position="355"/>
    </location>
</feature>
<dbReference type="PANTHER" id="PTHR34136:SF1">
    <property type="entry name" value="UDP-N-ACETYL-D-MANNOSAMINURONIC ACID TRANSFERASE"/>
    <property type="match status" value="1"/>
</dbReference>
<protein>
    <submittedName>
        <fullName evidence="4">Putative N-acetylmannosaminyltransferase</fullName>
        <ecNumber evidence="4">2.4.1.187</ecNumber>
    </submittedName>
</protein>
<dbReference type="Pfam" id="PF13466">
    <property type="entry name" value="STAS_2"/>
    <property type="match status" value="1"/>
</dbReference>
<evidence type="ECO:0000259" key="3">
    <source>
        <dbReference type="PROSITE" id="PS50801"/>
    </source>
</evidence>
<reference evidence="4" key="1">
    <citation type="submission" date="2016-10" db="EMBL/GenBank/DDBJ databases">
        <title>Sequence of Gallionella enrichment culture.</title>
        <authorList>
            <person name="Poehlein A."/>
            <person name="Muehling M."/>
            <person name="Daniel R."/>
        </authorList>
    </citation>
    <scope>NUCLEOTIDE SEQUENCE</scope>
</reference>
<dbReference type="InterPro" id="IPR002645">
    <property type="entry name" value="STAS_dom"/>
</dbReference>
<dbReference type="SUPFAM" id="SSF52091">
    <property type="entry name" value="SpoIIaa-like"/>
    <property type="match status" value="1"/>
</dbReference>
<name>A0A1J5S7D8_9ZZZZ</name>
<comment type="caution">
    <text evidence="4">The sequence shown here is derived from an EMBL/GenBank/DDBJ whole genome shotgun (WGS) entry which is preliminary data.</text>
</comment>
<dbReference type="NCBIfam" id="TIGR00696">
    <property type="entry name" value="wecG_tagA_cpsF"/>
    <property type="match status" value="1"/>
</dbReference>
<dbReference type="InterPro" id="IPR004629">
    <property type="entry name" value="WecG_TagA_CpsF"/>
</dbReference>
<dbReference type="AlphaFoldDB" id="A0A1J5S7D8"/>
<dbReference type="Pfam" id="PF03808">
    <property type="entry name" value="Glyco_tran_WecG"/>
    <property type="match status" value="1"/>
</dbReference>
<organism evidence="4">
    <name type="scientific">mine drainage metagenome</name>
    <dbReference type="NCBI Taxonomy" id="410659"/>
    <lineage>
        <taxon>unclassified sequences</taxon>
        <taxon>metagenomes</taxon>
        <taxon>ecological metagenomes</taxon>
    </lineage>
</organism>
<proteinExistence type="predicted"/>
<dbReference type="PANTHER" id="PTHR34136">
    <property type="match status" value="1"/>
</dbReference>
<dbReference type="PROSITE" id="PS50801">
    <property type="entry name" value="STAS"/>
    <property type="match status" value="1"/>
</dbReference>
<dbReference type="EC" id="2.4.1.187" evidence="4"/>